<dbReference type="InterPro" id="IPR029058">
    <property type="entry name" value="AB_hydrolase_fold"/>
</dbReference>
<name>A0A0F2TJE4_STRR3</name>
<dbReference type="AlphaFoldDB" id="A0A0F2TJE4"/>
<dbReference type="InterPro" id="IPR019826">
    <property type="entry name" value="Carboxylesterase_B_AS"/>
</dbReference>
<proteinExistence type="inferred from homology"/>
<dbReference type="Pfam" id="PF00135">
    <property type="entry name" value="COesterase"/>
    <property type="match status" value="1"/>
</dbReference>
<accession>A0A0F2TJE4</accession>
<organism evidence="5 6">
    <name type="scientific">Streptomyces rubellomurinus (strain ATCC 31215)</name>
    <dbReference type="NCBI Taxonomy" id="359131"/>
    <lineage>
        <taxon>Bacteria</taxon>
        <taxon>Bacillati</taxon>
        <taxon>Actinomycetota</taxon>
        <taxon>Actinomycetes</taxon>
        <taxon>Kitasatosporales</taxon>
        <taxon>Streptomycetaceae</taxon>
        <taxon>Streptomyces</taxon>
    </lineage>
</organism>
<dbReference type="Gene3D" id="3.40.50.1820">
    <property type="entry name" value="alpha/beta hydrolase"/>
    <property type="match status" value="1"/>
</dbReference>
<dbReference type="InterPro" id="IPR002018">
    <property type="entry name" value="CarbesteraseB"/>
</dbReference>
<dbReference type="PROSITE" id="PS00122">
    <property type="entry name" value="CARBOXYLESTERASE_B_1"/>
    <property type="match status" value="1"/>
</dbReference>
<dbReference type="Proteomes" id="UP000033699">
    <property type="component" value="Unassembled WGS sequence"/>
</dbReference>
<dbReference type="EMBL" id="JZKH01000013">
    <property type="protein sequence ID" value="KJS62395.1"/>
    <property type="molecule type" value="Genomic_DNA"/>
</dbReference>
<reference evidence="5 6" key="1">
    <citation type="submission" date="2015-02" db="EMBL/GenBank/DDBJ databases">
        <authorList>
            <person name="Ju K.-S."/>
            <person name="Doroghazi J.R."/>
            <person name="Metcalf W."/>
        </authorList>
    </citation>
    <scope>NUCLEOTIDE SEQUENCE [LARGE SCALE GENOMIC DNA]</scope>
    <source>
        <strain evidence="5 6">ATCC 31215</strain>
    </source>
</reference>
<evidence type="ECO:0000256" key="3">
    <source>
        <dbReference type="RuleBase" id="RU361235"/>
    </source>
</evidence>
<gene>
    <name evidence="5" type="ORF">VM95_09505</name>
</gene>
<feature type="domain" description="Carboxylesterase type B" evidence="4">
    <location>
        <begin position="9"/>
        <end position="459"/>
    </location>
</feature>
<dbReference type="SUPFAM" id="SSF53474">
    <property type="entry name" value="alpha/beta-Hydrolases"/>
    <property type="match status" value="1"/>
</dbReference>
<dbReference type="PANTHER" id="PTHR11559">
    <property type="entry name" value="CARBOXYLESTERASE"/>
    <property type="match status" value="1"/>
</dbReference>
<sequence>MRSVHVLVQPVVRTTEGTVRGLLDRGLAVFRGIPYARPPIGPLRFAAPAPPERWDGVRETVAFGPVAPQSGPLPAEPTRGTDWLTLNVCTPDPGTAGLPVFVWIHGGGYLSGTSGDPLYDPTELAGAGLVVVSVNYRLGAEGFALLPDAPANRAFLDQIAALEWVRHNIAAFGGDPDRVTVAGQSAGAGSVAALLTMGRARGLFRRAVAHTVPGNLCTPALATEVTADLARRLGTAPTAAALAEVDPWRLASAVTDLGTTLPHHLARWGRLAQGGIATVPVVDGEVLTEEPWAALATGRAAGTDLLVGHTRDEFRLFTVLAGRHGAFTDDEAHTALDLFAPAPAGPAAYRAAHPGATASDLLEAVSSDALFRMPSLELAEGNTAAGGSSYLFELAFPAPAMGGVFGACHGLDVPLAFGTQDSPVGRHFLGDPPAPEAVELSAELRRAWIRFATTGAPGWPAHEPDRQLTRVLDTRSRTVRYPEQASRRIWAGHAPTAFDLARD</sequence>
<comment type="similarity">
    <text evidence="1 3">Belongs to the type-B carboxylesterase/lipase family.</text>
</comment>
<evidence type="ECO:0000256" key="1">
    <source>
        <dbReference type="ARBA" id="ARBA00005964"/>
    </source>
</evidence>
<evidence type="ECO:0000313" key="5">
    <source>
        <dbReference type="EMBL" id="KJS62395.1"/>
    </source>
</evidence>
<dbReference type="InterPro" id="IPR050309">
    <property type="entry name" value="Type-B_Carboxylest/Lipase"/>
</dbReference>
<keyword evidence="2 3" id="KW-0378">Hydrolase</keyword>
<comment type="caution">
    <text evidence="5">The sequence shown here is derived from an EMBL/GenBank/DDBJ whole genome shotgun (WGS) entry which is preliminary data.</text>
</comment>
<protein>
    <recommendedName>
        <fullName evidence="3">Carboxylic ester hydrolase</fullName>
        <ecNumber evidence="3">3.1.1.-</ecNumber>
    </recommendedName>
</protein>
<evidence type="ECO:0000259" key="4">
    <source>
        <dbReference type="Pfam" id="PF00135"/>
    </source>
</evidence>
<dbReference type="EC" id="3.1.1.-" evidence="3"/>
<dbReference type="ESTHER" id="9actn-a0a0f2tje4">
    <property type="family name" value="Carb_B_Bacteria"/>
</dbReference>
<keyword evidence="6" id="KW-1185">Reference proteome</keyword>
<dbReference type="GO" id="GO:0016787">
    <property type="term" value="F:hydrolase activity"/>
    <property type="evidence" value="ECO:0007669"/>
    <property type="project" value="UniProtKB-KW"/>
</dbReference>
<evidence type="ECO:0000256" key="2">
    <source>
        <dbReference type="ARBA" id="ARBA00022801"/>
    </source>
</evidence>
<dbReference type="PATRIC" id="fig|359131.3.peg.1244"/>
<evidence type="ECO:0000313" key="6">
    <source>
        <dbReference type="Proteomes" id="UP000033699"/>
    </source>
</evidence>